<dbReference type="CDD" id="cd01107">
    <property type="entry name" value="HTH_BmrR"/>
    <property type="match status" value="1"/>
</dbReference>
<dbReference type="GO" id="GO:0003677">
    <property type="term" value="F:DNA binding"/>
    <property type="evidence" value="ECO:0007669"/>
    <property type="project" value="UniProtKB-KW"/>
</dbReference>
<sequence length="270" mass="29983">MRAGLTIGEFATLTHLSVRTLRRYHESGLLVPATVDPTTGYRYYAAGQIPSAQVIHQLRQLDVPLAEVKQILATDDPLQRTDLVTAHLRRLEDTLDRTRAAVVSLRTLLRTDTDELAVRLRSVPARTVVAIRGIVGADDVHQWYAAAMAELDAAFPPGERNGPPAGRYDNELFTHGSGELTVFHRVREPRATGRIEVLELPAVELAVTVHIGPHDDIDVTYGRLGNWATTHTLTVDGPVHETYLVGPRDTGESDRWRTEIGWPIFRITPD</sequence>
<dbReference type="InterPro" id="IPR000551">
    <property type="entry name" value="MerR-type_HTH_dom"/>
</dbReference>
<evidence type="ECO:0000313" key="4">
    <source>
        <dbReference type="Proteomes" id="UP000295146"/>
    </source>
</evidence>
<dbReference type="Proteomes" id="UP000295146">
    <property type="component" value="Unassembled WGS sequence"/>
</dbReference>
<protein>
    <submittedName>
        <fullName evidence="3">DNA-binding transcriptional MerR regulator</fullName>
    </submittedName>
</protein>
<dbReference type="OrthoDB" id="7849865at2"/>
<dbReference type="InterPro" id="IPR029442">
    <property type="entry name" value="GyrI-like"/>
</dbReference>
<dbReference type="Gene3D" id="1.10.1660.10">
    <property type="match status" value="1"/>
</dbReference>
<keyword evidence="1 3" id="KW-0238">DNA-binding</keyword>
<dbReference type="InterPro" id="IPR047057">
    <property type="entry name" value="MerR_fam"/>
</dbReference>
<dbReference type="InterPro" id="IPR011256">
    <property type="entry name" value="Reg_factor_effector_dom_sf"/>
</dbReference>
<dbReference type="AlphaFoldDB" id="A0A4R8CHG7"/>
<gene>
    <name evidence="3" type="ORF">EV653_0286</name>
</gene>
<dbReference type="GO" id="GO:0003700">
    <property type="term" value="F:DNA-binding transcription factor activity"/>
    <property type="evidence" value="ECO:0007669"/>
    <property type="project" value="InterPro"/>
</dbReference>
<dbReference type="RefSeq" id="WP_134097142.1">
    <property type="nucleotide sequence ID" value="NZ_SODP01000001.1"/>
</dbReference>
<dbReference type="SUPFAM" id="SSF55136">
    <property type="entry name" value="Probable bacterial effector-binding domain"/>
    <property type="match status" value="1"/>
</dbReference>
<dbReference type="EMBL" id="SODP01000001">
    <property type="protein sequence ID" value="TDW75165.1"/>
    <property type="molecule type" value="Genomic_DNA"/>
</dbReference>
<dbReference type="PANTHER" id="PTHR30204">
    <property type="entry name" value="REDOX-CYCLING DRUG-SENSING TRANSCRIPTIONAL ACTIVATOR SOXR"/>
    <property type="match status" value="1"/>
</dbReference>
<keyword evidence="4" id="KW-1185">Reference proteome</keyword>
<name>A0A4R8CHG7_9ACTN</name>
<dbReference type="InterPro" id="IPR009061">
    <property type="entry name" value="DNA-bd_dom_put_sf"/>
</dbReference>
<dbReference type="SMART" id="SM00422">
    <property type="entry name" value="HTH_MERR"/>
    <property type="match status" value="1"/>
</dbReference>
<feature type="domain" description="HTH merR-type" evidence="2">
    <location>
        <begin position="4"/>
        <end position="74"/>
    </location>
</feature>
<dbReference type="PANTHER" id="PTHR30204:SF97">
    <property type="entry name" value="MERR FAMILY REGULATORY PROTEIN"/>
    <property type="match status" value="1"/>
</dbReference>
<organism evidence="3 4">
    <name type="scientific">Kribbella pratensis</name>
    <dbReference type="NCBI Taxonomy" id="2512112"/>
    <lineage>
        <taxon>Bacteria</taxon>
        <taxon>Bacillati</taxon>
        <taxon>Actinomycetota</taxon>
        <taxon>Actinomycetes</taxon>
        <taxon>Propionibacteriales</taxon>
        <taxon>Kribbellaceae</taxon>
        <taxon>Kribbella</taxon>
    </lineage>
</organism>
<dbReference type="Pfam" id="PF06445">
    <property type="entry name" value="GyrI-like"/>
    <property type="match status" value="1"/>
</dbReference>
<dbReference type="Gene3D" id="3.20.80.10">
    <property type="entry name" value="Regulatory factor, effector binding domain"/>
    <property type="match status" value="1"/>
</dbReference>
<dbReference type="SUPFAM" id="SSF46955">
    <property type="entry name" value="Putative DNA-binding domain"/>
    <property type="match status" value="1"/>
</dbReference>
<dbReference type="Pfam" id="PF13411">
    <property type="entry name" value="MerR_1"/>
    <property type="match status" value="1"/>
</dbReference>
<proteinExistence type="predicted"/>
<evidence type="ECO:0000259" key="2">
    <source>
        <dbReference type="PROSITE" id="PS50937"/>
    </source>
</evidence>
<reference evidence="3 4" key="1">
    <citation type="submission" date="2019-03" db="EMBL/GenBank/DDBJ databases">
        <title>Genomic Encyclopedia of Type Strains, Phase III (KMG-III): the genomes of soil and plant-associated and newly described type strains.</title>
        <authorList>
            <person name="Whitman W."/>
        </authorList>
    </citation>
    <scope>NUCLEOTIDE SEQUENCE [LARGE SCALE GENOMIC DNA]</scope>
    <source>
        <strain evidence="3 4">VKM Ac-2573</strain>
    </source>
</reference>
<evidence type="ECO:0000313" key="3">
    <source>
        <dbReference type="EMBL" id="TDW75165.1"/>
    </source>
</evidence>
<dbReference type="InterPro" id="IPR010499">
    <property type="entry name" value="AraC_E-bd"/>
</dbReference>
<accession>A0A4R8CHG7</accession>
<comment type="caution">
    <text evidence="3">The sequence shown here is derived from an EMBL/GenBank/DDBJ whole genome shotgun (WGS) entry which is preliminary data.</text>
</comment>
<dbReference type="SMART" id="SM00871">
    <property type="entry name" value="AraC_E_bind"/>
    <property type="match status" value="1"/>
</dbReference>
<evidence type="ECO:0000256" key="1">
    <source>
        <dbReference type="ARBA" id="ARBA00023125"/>
    </source>
</evidence>
<dbReference type="PROSITE" id="PS50937">
    <property type="entry name" value="HTH_MERR_2"/>
    <property type="match status" value="1"/>
</dbReference>